<evidence type="ECO:0000256" key="1">
    <source>
        <dbReference type="SAM" id="MobiDB-lite"/>
    </source>
</evidence>
<evidence type="ECO:0000313" key="2">
    <source>
        <dbReference type="EMBL" id="SCV72085.1"/>
    </source>
</evidence>
<reference evidence="3" key="1">
    <citation type="submission" date="2016-09" db="EMBL/GenBank/DDBJ databases">
        <authorList>
            <person name="Jeantristanb JTB J.-T."/>
            <person name="Ricardo R."/>
        </authorList>
    </citation>
    <scope>NUCLEOTIDE SEQUENCE [LARGE SCALE GENOMIC DNA]</scope>
</reference>
<dbReference type="Proteomes" id="UP000198372">
    <property type="component" value="Unassembled WGS sequence"/>
</dbReference>
<feature type="compositionally biased region" description="Polar residues" evidence="1">
    <location>
        <begin position="60"/>
        <end position="71"/>
    </location>
</feature>
<gene>
    <name evidence="2" type="ORF">BQ2448_4779</name>
</gene>
<keyword evidence="3" id="KW-1185">Reference proteome</keyword>
<protein>
    <submittedName>
        <fullName evidence="2">BQ2448_4779 protein</fullName>
    </submittedName>
</protein>
<name>A0A238FFW3_9BASI</name>
<dbReference type="EMBL" id="FMSP01000008">
    <property type="protein sequence ID" value="SCV72085.1"/>
    <property type="molecule type" value="Genomic_DNA"/>
</dbReference>
<dbReference type="AlphaFoldDB" id="A0A238FFW3"/>
<accession>A0A238FFW3</accession>
<feature type="region of interest" description="Disordered" evidence="1">
    <location>
        <begin position="1"/>
        <end position="81"/>
    </location>
</feature>
<proteinExistence type="predicted"/>
<evidence type="ECO:0000313" key="3">
    <source>
        <dbReference type="Proteomes" id="UP000198372"/>
    </source>
</evidence>
<dbReference type="OrthoDB" id="3366231at2759"/>
<sequence length="152" mass="16801">MGRPTRRQGGPTAARGNAPPRKPPPTHRRIASASRPHPSRRDDRRSRSTTSSTAHRERPTTNSATSRTSNPAPRRARNALEPLAGNAHWSCEANDKGLCATCCFKGKVHLPKSPRPPEDYRVQLDRTRSRYDHGLAFTSLGGKLKPHQASEQ</sequence>
<organism evidence="2 3">
    <name type="scientific">Microbotryum intermedium</name>
    <dbReference type="NCBI Taxonomy" id="269621"/>
    <lineage>
        <taxon>Eukaryota</taxon>
        <taxon>Fungi</taxon>
        <taxon>Dikarya</taxon>
        <taxon>Basidiomycota</taxon>
        <taxon>Pucciniomycotina</taxon>
        <taxon>Microbotryomycetes</taxon>
        <taxon>Microbotryales</taxon>
        <taxon>Microbotryaceae</taxon>
        <taxon>Microbotryum</taxon>
    </lineage>
</organism>